<gene>
    <name evidence="1" type="ORF">GC102_22425</name>
</gene>
<name>A0ABX1Z888_9BACL</name>
<protein>
    <recommendedName>
        <fullName evidence="3">GNAT family N-acetyltransferase</fullName>
    </recommendedName>
</protein>
<accession>A0ABX1Z888</accession>
<proteinExistence type="predicted"/>
<dbReference type="Gene3D" id="3.40.630.30">
    <property type="match status" value="1"/>
</dbReference>
<evidence type="ECO:0008006" key="3">
    <source>
        <dbReference type="Google" id="ProtNLM"/>
    </source>
</evidence>
<dbReference type="RefSeq" id="WP_171691504.1">
    <property type="nucleotide sequence ID" value="NZ_WHOC01000121.1"/>
</dbReference>
<evidence type="ECO:0000313" key="2">
    <source>
        <dbReference type="Proteomes" id="UP000658690"/>
    </source>
</evidence>
<dbReference type="Proteomes" id="UP000658690">
    <property type="component" value="Unassembled WGS sequence"/>
</dbReference>
<keyword evidence="2" id="KW-1185">Reference proteome</keyword>
<organism evidence="1 2">
    <name type="scientific">Paenibacillus germinis</name>
    <dbReference type="NCBI Taxonomy" id="2654979"/>
    <lineage>
        <taxon>Bacteria</taxon>
        <taxon>Bacillati</taxon>
        <taxon>Bacillota</taxon>
        <taxon>Bacilli</taxon>
        <taxon>Bacillales</taxon>
        <taxon>Paenibacillaceae</taxon>
        <taxon>Paenibacillus</taxon>
    </lineage>
</organism>
<reference evidence="1 2" key="1">
    <citation type="submission" date="2019-10" db="EMBL/GenBank/DDBJ databases">
        <title>Description of Paenibacillus choica sp. nov.</title>
        <authorList>
            <person name="Carlier A."/>
            <person name="Qi S."/>
        </authorList>
    </citation>
    <scope>NUCLEOTIDE SEQUENCE [LARGE SCALE GENOMIC DNA]</scope>
    <source>
        <strain evidence="1 2">LMG 31460</strain>
    </source>
</reference>
<dbReference type="EMBL" id="WHOC01000121">
    <property type="protein sequence ID" value="NOU88489.1"/>
    <property type="molecule type" value="Genomic_DNA"/>
</dbReference>
<sequence>MKTGFTIINPNIEGNYTVSVAKKEEADEIMSLLLDTAKWLQSKGFQWDELLKGHDSHNTVGSIQKEEVFVSEHYNEIVGVVILKRQPSAWDYQLWGSKKFGAGICSFELV</sequence>
<evidence type="ECO:0000313" key="1">
    <source>
        <dbReference type="EMBL" id="NOU88489.1"/>
    </source>
</evidence>
<comment type="caution">
    <text evidence="1">The sequence shown here is derived from an EMBL/GenBank/DDBJ whole genome shotgun (WGS) entry which is preliminary data.</text>
</comment>